<gene>
    <name evidence="3" type="ORF">BU26DRAFT_583367</name>
</gene>
<name>A0A6A6IXI8_9PLEO</name>
<proteinExistence type="predicted"/>
<dbReference type="RefSeq" id="XP_033689741.1">
    <property type="nucleotide sequence ID" value="XM_033834563.1"/>
</dbReference>
<evidence type="ECO:0000259" key="2">
    <source>
        <dbReference type="PROSITE" id="PS50102"/>
    </source>
</evidence>
<dbReference type="Gene3D" id="3.30.70.330">
    <property type="match status" value="1"/>
</dbReference>
<dbReference type="InterPro" id="IPR035979">
    <property type="entry name" value="RBD_domain_sf"/>
</dbReference>
<dbReference type="EMBL" id="ML987190">
    <property type="protein sequence ID" value="KAF2254737.1"/>
    <property type="molecule type" value="Genomic_DNA"/>
</dbReference>
<evidence type="ECO:0000256" key="1">
    <source>
        <dbReference type="PROSITE-ProRule" id="PRU00176"/>
    </source>
</evidence>
<dbReference type="GO" id="GO:0003723">
    <property type="term" value="F:RNA binding"/>
    <property type="evidence" value="ECO:0007669"/>
    <property type="project" value="UniProtKB-UniRule"/>
</dbReference>
<feature type="domain" description="RRM" evidence="2">
    <location>
        <begin position="198"/>
        <end position="276"/>
    </location>
</feature>
<dbReference type="CDD" id="cd00590">
    <property type="entry name" value="RRM_SF"/>
    <property type="match status" value="1"/>
</dbReference>
<organism evidence="3 4">
    <name type="scientific">Trematosphaeria pertusa</name>
    <dbReference type="NCBI Taxonomy" id="390896"/>
    <lineage>
        <taxon>Eukaryota</taxon>
        <taxon>Fungi</taxon>
        <taxon>Dikarya</taxon>
        <taxon>Ascomycota</taxon>
        <taxon>Pezizomycotina</taxon>
        <taxon>Dothideomycetes</taxon>
        <taxon>Pleosporomycetidae</taxon>
        <taxon>Pleosporales</taxon>
        <taxon>Massarineae</taxon>
        <taxon>Trematosphaeriaceae</taxon>
        <taxon>Trematosphaeria</taxon>
    </lineage>
</organism>
<dbReference type="SUPFAM" id="SSF54928">
    <property type="entry name" value="RNA-binding domain, RBD"/>
    <property type="match status" value="1"/>
</dbReference>
<accession>A0A6A6IXI8</accession>
<dbReference type="GeneID" id="54587893"/>
<sequence length="310" mass="33607">MSESAPTKGWAGDYLLIASGQTSNAPYLADWRKFKDHMRNYVKEQPGWVEVYPGRNRGVKESWSRLKDQGDAESAWNVYSAANGILVHLFQTSLTTRDYELLKCNCSRHFRGVSDQAHSAKSGLDIHKINQAFGRNCAFSAPQNVQAQAPNPYASYHQTANYSYQAPPAAPPQVAAYSQNAGGLPVNLGGGAMITESRGVFISGLNYKAGHTELGQLFASRGLRPDEAKVHKDAKGKSKGWATAIFKTPELARTAVVALHDTEHMGMKLFARLDADATVIAQIGPLIVDGSKSSGVCTRESQHRGIANGT</sequence>
<keyword evidence="4" id="KW-1185">Reference proteome</keyword>
<dbReference type="OrthoDB" id="1049195at2759"/>
<keyword evidence="1" id="KW-0694">RNA-binding</keyword>
<protein>
    <recommendedName>
        <fullName evidence="2">RRM domain-containing protein</fullName>
    </recommendedName>
</protein>
<dbReference type="Pfam" id="PF00076">
    <property type="entry name" value="RRM_1"/>
    <property type="match status" value="1"/>
</dbReference>
<dbReference type="Proteomes" id="UP000800094">
    <property type="component" value="Unassembled WGS sequence"/>
</dbReference>
<dbReference type="AlphaFoldDB" id="A0A6A6IXI8"/>
<dbReference type="PROSITE" id="PS50102">
    <property type="entry name" value="RRM"/>
    <property type="match status" value="1"/>
</dbReference>
<dbReference type="InterPro" id="IPR012677">
    <property type="entry name" value="Nucleotide-bd_a/b_plait_sf"/>
</dbReference>
<dbReference type="SMART" id="SM00360">
    <property type="entry name" value="RRM"/>
    <property type="match status" value="1"/>
</dbReference>
<dbReference type="InterPro" id="IPR000504">
    <property type="entry name" value="RRM_dom"/>
</dbReference>
<evidence type="ECO:0000313" key="4">
    <source>
        <dbReference type="Proteomes" id="UP000800094"/>
    </source>
</evidence>
<evidence type="ECO:0000313" key="3">
    <source>
        <dbReference type="EMBL" id="KAF2254737.1"/>
    </source>
</evidence>
<reference evidence="3" key="1">
    <citation type="journal article" date="2020" name="Stud. Mycol.">
        <title>101 Dothideomycetes genomes: a test case for predicting lifestyles and emergence of pathogens.</title>
        <authorList>
            <person name="Haridas S."/>
            <person name="Albert R."/>
            <person name="Binder M."/>
            <person name="Bloem J."/>
            <person name="Labutti K."/>
            <person name="Salamov A."/>
            <person name="Andreopoulos B."/>
            <person name="Baker S."/>
            <person name="Barry K."/>
            <person name="Bills G."/>
            <person name="Bluhm B."/>
            <person name="Cannon C."/>
            <person name="Castanera R."/>
            <person name="Culley D."/>
            <person name="Daum C."/>
            <person name="Ezra D."/>
            <person name="Gonzalez J."/>
            <person name="Henrissat B."/>
            <person name="Kuo A."/>
            <person name="Liang C."/>
            <person name="Lipzen A."/>
            <person name="Lutzoni F."/>
            <person name="Magnuson J."/>
            <person name="Mondo S."/>
            <person name="Nolan M."/>
            <person name="Ohm R."/>
            <person name="Pangilinan J."/>
            <person name="Park H.-J."/>
            <person name="Ramirez L."/>
            <person name="Alfaro M."/>
            <person name="Sun H."/>
            <person name="Tritt A."/>
            <person name="Yoshinaga Y."/>
            <person name="Zwiers L.-H."/>
            <person name="Turgeon B."/>
            <person name="Goodwin S."/>
            <person name="Spatafora J."/>
            <person name="Crous P."/>
            <person name="Grigoriev I."/>
        </authorList>
    </citation>
    <scope>NUCLEOTIDE SEQUENCE</scope>
    <source>
        <strain evidence="3">CBS 122368</strain>
    </source>
</reference>